<evidence type="ECO:0000313" key="2">
    <source>
        <dbReference type="Proteomes" id="UP000282876"/>
    </source>
</evidence>
<evidence type="ECO:0000313" key="1">
    <source>
        <dbReference type="EMBL" id="RVD92209.1"/>
    </source>
</evidence>
<keyword evidence="2" id="KW-1185">Reference proteome</keyword>
<dbReference type="EMBL" id="RCSS01000277">
    <property type="protein sequence ID" value="RVD92209.1"/>
    <property type="molecule type" value="Genomic_DNA"/>
</dbReference>
<comment type="caution">
    <text evidence="1">The sequence shown here is derived from an EMBL/GenBank/DDBJ whole genome shotgun (WGS) entry which is preliminary data.</text>
</comment>
<reference evidence="1 2" key="1">
    <citation type="submission" date="2018-10" db="EMBL/GenBank/DDBJ databases">
        <title>Draft genome sequence of the microsporidian Tubulinosema ratisbonensis.</title>
        <authorList>
            <person name="Polonais V."/>
            <person name="Peyretaillade E."/>
            <person name="Niehus S."/>
            <person name="Wawrzyniak I."/>
            <person name="Franchet A."/>
            <person name="Gaspin C."/>
            <person name="Reichstadt M."/>
            <person name="Belser C."/>
            <person name="Labadie K."/>
            <person name="Delbac F."/>
            <person name="Ferrandon D."/>
        </authorList>
    </citation>
    <scope>NUCLEOTIDE SEQUENCE [LARGE SCALE GENOMIC DNA]</scope>
    <source>
        <strain evidence="1 2">Franzen</strain>
    </source>
</reference>
<gene>
    <name evidence="1" type="ORF">TUBRATIS_12930</name>
</gene>
<name>A0A437AMA1_9MICR</name>
<dbReference type="AlphaFoldDB" id="A0A437AMA1"/>
<accession>A0A437AMA1</accession>
<protein>
    <submittedName>
        <fullName evidence="1">Uncharacterized protein</fullName>
    </submittedName>
</protein>
<proteinExistence type="predicted"/>
<sequence>MSNLHPRSRMRYFNNLFHFQKNKLSMHPVSCAIEKDLLQMESLAYDYIDEESKKYTGISYEEEIRLLEMEIFIEETIKNCECKRKDYIFDANQECPINYF</sequence>
<organism evidence="1 2">
    <name type="scientific">Tubulinosema ratisbonensis</name>
    <dbReference type="NCBI Taxonomy" id="291195"/>
    <lineage>
        <taxon>Eukaryota</taxon>
        <taxon>Fungi</taxon>
        <taxon>Fungi incertae sedis</taxon>
        <taxon>Microsporidia</taxon>
        <taxon>Tubulinosematoidea</taxon>
        <taxon>Tubulinosematidae</taxon>
        <taxon>Tubulinosema</taxon>
    </lineage>
</organism>
<dbReference type="Proteomes" id="UP000282876">
    <property type="component" value="Unassembled WGS sequence"/>
</dbReference>
<dbReference type="VEuPathDB" id="MicrosporidiaDB:TUBRATIS_12930"/>